<comment type="caution">
    <text evidence="2">The sequence shown here is derived from an EMBL/GenBank/DDBJ whole genome shotgun (WGS) entry which is preliminary data.</text>
</comment>
<dbReference type="EMBL" id="JAFBMS010000356">
    <property type="protein sequence ID" value="KAG9331278.1"/>
    <property type="molecule type" value="Genomic_DNA"/>
</dbReference>
<evidence type="ECO:0000313" key="3">
    <source>
        <dbReference type="Proteomes" id="UP000824540"/>
    </source>
</evidence>
<keyword evidence="3" id="KW-1185">Reference proteome</keyword>
<sequence length="122" mass="13266">MDLFYRLCLWVLYLSGNVGLRALLKGPTAIVVLLNRMSVTVMLEILLMCEQKQEESALQLALFPPPFPETKDHDRDTEAEDGDSGEGNGALSSTVSRGVRGSSSVSVHGALTHGHSVLKKWA</sequence>
<feature type="region of interest" description="Disordered" evidence="1">
    <location>
        <begin position="64"/>
        <end position="107"/>
    </location>
</feature>
<feature type="compositionally biased region" description="Low complexity" evidence="1">
    <location>
        <begin position="92"/>
        <end position="107"/>
    </location>
</feature>
<reference evidence="2" key="1">
    <citation type="thesis" date="2021" institute="BYU ScholarsArchive" country="Provo, UT, USA">
        <title>Applications of and Algorithms for Genome Assembly and Genomic Analyses with an Emphasis on Marine Teleosts.</title>
        <authorList>
            <person name="Pickett B.D."/>
        </authorList>
    </citation>
    <scope>NUCLEOTIDE SEQUENCE</scope>
    <source>
        <strain evidence="2">HI-2016</strain>
    </source>
</reference>
<name>A0A8T2N065_9TELE</name>
<gene>
    <name evidence="2" type="ORF">JZ751_019545</name>
</gene>
<accession>A0A8T2N065</accession>
<evidence type="ECO:0000313" key="2">
    <source>
        <dbReference type="EMBL" id="KAG9331278.1"/>
    </source>
</evidence>
<organism evidence="2 3">
    <name type="scientific">Albula glossodonta</name>
    <name type="common">roundjaw bonefish</name>
    <dbReference type="NCBI Taxonomy" id="121402"/>
    <lineage>
        <taxon>Eukaryota</taxon>
        <taxon>Metazoa</taxon>
        <taxon>Chordata</taxon>
        <taxon>Craniata</taxon>
        <taxon>Vertebrata</taxon>
        <taxon>Euteleostomi</taxon>
        <taxon>Actinopterygii</taxon>
        <taxon>Neopterygii</taxon>
        <taxon>Teleostei</taxon>
        <taxon>Albuliformes</taxon>
        <taxon>Albulidae</taxon>
        <taxon>Albula</taxon>
    </lineage>
</organism>
<dbReference type="Proteomes" id="UP000824540">
    <property type="component" value="Unassembled WGS sequence"/>
</dbReference>
<proteinExistence type="predicted"/>
<protein>
    <submittedName>
        <fullName evidence="2">Uncharacterized protein</fullName>
    </submittedName>
</protein>
<evidence type="ECO:0000256" key="1">
    <source>
        <dbReference type="SAM" id="MobiDB-lite"/>
    </source>
</evidence>
<dbReference type="AlphaFoldDB" id="A0A8T2N065"/>